<gene>
    <name evidence="2" type="ORF">GCM10017771_39360</name>
</gene>
<proteinExistence type="predicted"/>
<feature type="region of interest" description="Disordered" evidence="1">
    <location>
        <begin position="88"/>
        <end position="115"/>
    </location>
</feature>
<comment type="caution">
    <text evidence="2">The sequence shown here is derived from an EMBL/GenBank/DDBJ whole genome shotgun (WGS) entry which is preliminary data.</text>
</comment>
<evidence type="ECO:0000313" key="3">
    <source>
        <dbReference type="Proteomes" id="UP000603227"/>
    </source>
</evidence>
<keyword evidence="3" id="KW-1185">Reference proteome</keyword>
<dbReference type="Proteomes" id="UP000603227">
    <property type="component" value="Unassembled WGS sequence"/>
</dbReference>
<evidence type="ECO:0000256" key="1">
    <source>
        <dbReference type="SAM" id="MobiDB-lite"/>
    </source>
</evidence>
<accession>A0A919GVQ2</accession>
<dbReference type="AlphaFoldDB" id="A0A919GVQ2"/>
<protein>
    <submittedName>
        <fullName evidence="2">Uncharacterized protein</fullName>
    </submittedName>
</protein>
<dbReference type="EMBL" id="BNAT01000012">
    <property type="protein sequence ID" value="GHH89295.1"/>
    <property type="molecule type" value="Genomic_DNA"/>
</dbReference>
<reference evidence="2" key="2">
    <citation type="submission" date="2020-09" db="EMBL/GenBank/DDBJ databases">
        <authorList>
            <person name="Sun Q."/>
            <person name="Zhou Y."/>
        </authorList>
    </citation>
    <scope>NUCLEOTIDE SEQUENCE</scope>
    <source>
        <strain evidence="2">CGMCC 4.7403</strain>
    </source>
</reference>
<evidence type="ECO:0000313" key="2">
    <source>
        <dbReference type="EMBL" id="GHH89295.1"/>
    </source>
</evidence>
<name>A0A919GVQ2_9ACTN</name>
<organism evidence="2 3">
    <name type="scientific">Streptomyces capitiformicae</name>
    <dbReference type="NCBI Taxonomy" id="2014920"/>
    <lineage>
        <taxon>Bacteria</taxon>
        <taxon>Bacillati</taxon>
        <taxon>Actinomycetota</taxon>
        <taxon>Actinomycetes</taxon>
        <taxon>Kitasatosporales</taxon>
        <taxon>Streptomycetaceae</taxon>
        <taxon>Streptomyces</taxon>
    </lineage>
</organism>
<sequence>MPTHEPTDFREHETAVRAGDAYSVVRSEDGRWYTVTGPCPTCRATVVFRVAYGVLGPPKRRRGGRRNRPEPLTGSIPVYCQCGYPHAERPPESPDSGCGALWDVSVPTPEQGATS</sequence>
<reference evidence="2" key="1">
    <citation type="journal article" date="2014" name="Int. J. Syst. Evol. Microbiol.">
        <title>Complete genome sequence of Corynebacterium casei LMG S-19264T (=DSM 44701T), isolated from a smear-ripened cheese.</title>
        <authorList>
            <consortium name="US DOE Joint Genome Institute (JGI-PGF)"/>
            <person name="Walter F."/>
            <person name="Albersmeier A."/>
            <person name="Kalinowski J."/>
            <person name="Ruckert C."/>
        </authorList>
    </citation>
    <scope>NUCLEOTIDE SEQUENCE</scope>
    <source>
        <strain evidence="2">CGMCC 4.7403</strain>
    </source>
</reference>